<dbReference type="GO" id="GO:0051082">
    <property type="term" value="F:unfolded protein binding"/>
    <property type="evidence" value="ECO:0007669"/>
    <property type="project" value="TreeGrafter"/>
</dbReference>
<dbReference type="Pfam" id="PF01025">
    <property type="entry name" value="GrpE"/>
    <property type="match status" value="1"/>
</dbReference>
<dbReference type="HAMAP" id="MF_01151">
    <property type="entry name" value="GrpE"/>
    <property type="match status" value="1"/>
</dbReference>
<keyword evidence="15" id="KW-1185">Reference proteome</keyword>
<feature type="compositionally biased region" description="Basic and acidic residues" evidence="13">
    <location>
        <begin position="46"/>
        <end position="55"/>
    </location>
</feature>
<dbReference type="PATRIC" id="fig|213810.4.peg.251"/>
<sequence length="196" mass="21766">MKKEQDLTEETTAGQEPEEAAKAAESEAAAAQEAESASQPEQAEQPEIKQTRTEPDPAEQLAAEKDKYLRLYAEYDNYRKRTAKEKTETYSHATAAAVETLLPALDSFSLALEAACTDEAYKTGMEKIYTQLNEALKKLGVREMEALGTPFDPNFHHAIKQAADTEYEEGMVCQVFQKGYLIGDRVIRHAMVAVAQ</sequence>
<dbReference type="PRINTS" id="PR00773">
    <property type="entry name" value="GRPEPROTEIN"/>
</dbReference>
<dbReference type="InterPro" id="IPR000740">
    <property type="entry name" value="GrpE"/>
</dbReference>
<dbReference type="RefSeq" id="WP_015557492.1">
    <property type="nucleotide sequence ID" value="NC_021039.1"/>
</dbReference>
<organism evidence="14 15">
    <name type="scientific">Ruminococcus champanellensis (strain DSM 18848 / JCM 17042 / KCTC 15320 / 18P13)</name>
    <dbReference type="NCBI Taxonomy" id="213810"/>
    <lineage>
        <taxon>Bacteria</taxon>
        <taxon>Bacillati</taxon>
        <taxon>Bacillota</taxon>
        <taxon>Clostridia</taxon>
        <taxon>Eubacteriales</taxon>
        <taxon>Oscillospiraceae</taxon>
        <taxon>Ruminococcus</taxon>
    </lineage>
</organism>
<evidence type="ECO:0000256" key="9">
    <source>
        <dbReference type="ARBA" id="ARBA00076414"/>
    </source>
</evidence>
<dbReference type="FunFam" id="2.30.22.10:FF:000001">
    <property type="entry name" value="Protein GrpE"/>
    <property type="match status" value="1"/>
</dbReference>
<evidence type="ECO:0000256" key="7">
    <source>
        <dbReference type="ARBA" id="ARBA00053401"/>
    </source>
</evidence>
<dbReference type="SUPFAM" id="SSF58014">
    <property type="entry name" value="Coiled-coil domain of nucleotide exchange factor GrpE"/>
    <property type="match status" value="1"/>
</dbReference>
<evidence type="ECO:0000256" key="10">
    <source>
        <dbReference type="HAMAP-Rule" id="MF_01151"/>
    </source>
</evidence>
<dbReference type="GO" id="GO:0042803">
    <property type="term" value="F:protein homodimerization activity"/>
    <property type="evidence" value="ECO:0007669"/>
    <property type="project" value="InterPro"/>
</dbReference>
<dbReference type="GeneID" id="83155181"/>
<keyword evidence="6 10" id="KW-0143">Chaperone</keyword>
<dbReference type="GO" id="GO:0051087">
    <property type="term" value="F:protein-folding chaperone binding"/>
    <property type="evidence" value="ECO:0007669"/>
    <property type="project" value="InterPro"/>
</dbReference>
<dbReference type="InterPro" id="IPR013805">
    <property type="entry name" value="GrpE_CC"/>
</dbReference>
<accession>D4LAE0</accession>
<dbReference type="GO" id="GO:0005737">
    <property type="term" value="C:cytoplasm"/>
    <property type="evidence" value="ECO:0007669"/>
    <property type="project" value="UniProtKB-SubCell"/>
</dbReference>
<dbReference type="CDD" id="cd00446">
    <property type="entry name" value="GrpE"/>
    <property type="match status" value="1"/>
</dbReference>
<dbReference type="NCBIfam" id="NF010738">
    <property type="entry name" value="PRK14140.1"/>
    <property type="match status" value="1"/>
</dbReference>
<comment type="subunit">
    <text evidence="3 10">Homodimer.</text>
</comment>
<feature type="compositionally biased region" description="Low complexity" evidence="13">
    <location>
        <begin position="26"/>
        <end position="45"/>
    </location>
</feature>
<dbReference type="BioCyc" id="RCHA213810:RUM_RS01670-MONOMER"/>
<evidence type="ECO:0000256" key="12">
    <source>
        <dbReference type="RuleBase" id="RU004478"/>
    </source>
</evidence>
<evidence type="ECO:0000256" key="5">
    <source>
        <dbReference type="ARBA" id="ARBA00023016"/>
    </source>
</evidence>
<feature type="region of interest" description="Disordered" evidence="13">
    <location>
        <begin position="1"/>
        <end position="65"/>
    </location>
</feature>
<dbReference type="KEGG" id="rch:RUM_03460"/>
<dbReference type="InterPro" id="IPR009012">
    <property type="entry name" value="GrpE_head"/>
</dbReference>
<dbReference type="HOGENOM" id="CLU_057217_5_0_9"/>
<reference evidence="14" key="2">
    <citation type="submission" date="2010-03" db="EMBL/GenBank/DDBJ databases">
        <authorList>
            <person name="Pajon A."/>
        </authorList>
    </citation>
    <scope>NUCLEOTIDE SEQUENCE</scope>
    <source>
        <strain evidence="14">Type strain: 18P13</strain>
    </source>
</reference>
<dbReference type="EMBL" id="FP929052">
    <property type="protein sequence ID" value="CBL16585.1"/>
    <property type="molecule type" value="Genomic_DNA"/>
</dbReference>
<keyword evidence="5 10" id="KW-0346">Stress response</keyword>
<dbReference type="SUPFAM" id="SSF51064">
    <property type="entry name" value="Head domain of nucleotide exchange factor GrpE"/>
    <property type="match status" value="1"/>
</dbReference>
<dbReference type="STRING" id="213810.RUM_03460"/>
<evidence type="ECO:0000256" key="6">
    <source>
        <dbReference type="ARBA" id="ARBA00023186"/>
    </source>
</evidence>
<dbReference type="PANTHER" id="PTHR21237">
    <property type="entry name" value="GRPE PROTEIN"/>
    <property type="match status" value="1"/>
</dbReference>
<name>D4LAE0_RUMC1</name>
<reference evidence="14" key="1">
    <citation type="submission" date="2010-03" db="EMBL/GenBank/DDBJ databases">
        <title>The genome sequence of Ruminococcus sp. 18P13.</title>
        <authorList>
            <consortium name="metaHIT consortium -- http://www.metahit.eu/"/>
            <person name="Pajon A."/>
            <person name="Turner K."/>
            <person name="Parkhill J."/>
            <person name="Bernalier A."/>
        </authorList>
    </citation>
    <scope>NUCLEOTIDE SEQUENCE [LARGE SCALE GENOMIC DNA]</scope>
    <source>
        <strain evidence="14">Type strain: 18P13</strain>
    </source>
</reference>
<evidence type="ECO:0000256" key="13">
    <source>
        <dbReference type="SAM" id="MobiDB-lite"/>
    </source>
</evidence>
<evidence type="ECO:0000256" key="3">
    <source>
        <dbReference type="ARBA" id="ARBA00011738"/>
    </source>
</evidence>
<evidence type="ECO:0000256" key="2">
    <source>
        <dbReference type="ARBA" id="ARBA00009054"/>
    </source>
</evidence>
<dbReference type="PANTHER" id="PTHR21237:SF23">
    <property type="entry name" value="GRPE PROTEIN HOMOLOG, MITOCHONDRIAL"/>
    <property type="match status" value="1"/>
</dbReference>
<evidence type="ECO:0000256" key="4">
    <source>
        <dbReference type="ARBA" id="ARBA00022490"/>
    </source>
</evidence>
<dbReference type="AlphaFoldDB" id="D4LAE0"/>
<keyword evidence="4 10" id="KW-0963">Cytoplasm</keyword>
<evidence type="ECO:0000256" key="11">
    <source>
        <dbReference type="RuleBase" id="RU000639"/>
    </source>
</evidence>
<gene>
    <name evidence="10" type="primary">grpE</name>
    <name evidence="14" type="ordered locus">RUM_03460</name>
</gene>
<proteinExistence type="inferred from homology"/>
<evidence type="ECO:0000313" key="14">
    <source>
        <dbReference type="EMBL" id="CBL16585.1"/>
    </source>
</evidence>
<dbReference type="GO" id="GO:0000774">
    <property type="term" value="F:adenyl-nucleotide exchange factor activity"/>
    <property type="evidence" value="ECO:0007669"/>
    <property type="project" value="InterPro"/>
</dbReference>
<evidence type="ECO:0000313" key="15">
    <source>
        <dbReference type="Proteomes" id="UP000007054"/>
    </source>
</evidence>
<comment type="similarity">
    <text evidence="2 10 12">Belongs to the GrpE family.</text>
</comment>
<dbReference type="Proteomes" id="UP000007054">
    <property type="component" value="Chromosome"/>
</dbReference>
<dbReference type="Gene3D" id="2.30.22.10">
    <property type="entry name" value="Head domain of nucleotide exchange factor GrpE"/>
    <property type="match status" value="1"/>
</dbReference>
<dbReference type="Gene3D" id="3.90.20.20">
    <property type="match status" value="1"/>
</dbReference>
<dbReference type="PROSITE" id="PS01071">
    <property type="entry name" value="GRPE"/>
    <property type="match status" value="1"/>
</dbReference>
<evidence type="ECO:0000256" key="8">
    <source>
        <dbReference type="ARBA" id="ARBA00072274"/>
    </source>
</evidence>
<comment type="function">
    <text evidence="7 10 11">Participates actively in the response to hyperosmotic and heat shock by preventing the aggregation of stress-denatured proteins, in association with DnaK and GrpE. It is the nucleotide exchange factor for DnaK and may function as a thermosensor. Unfolded proteins bind initially to DnaJ; upon interaction with the DnaJ-bound protein, DnaK hydrolyzes its bound ATP, resulting in the formation of a stable complex. GrpE releases ADP from DnaK; ATP binding to DnaK triggers the release of the substrate protein, thus completing the reaction cycle. Several rounds of ATP-dependent interactions between DnaJ, DnaK and GrpE are required for fully efficient folding.</text>
</comment>
<protein>
    <recommendedName>
        <fullName evidence="8 10">Protein GrpE</fullName>
    </recommendedName>
    <alternativeName>
        <fullName evidence="9 10">HSP-70 cofactor</fullName>
    </alternativeName>
</protein>
<dbReference type="GO" id="GO:0006457">
    <property type="term" value="P:protein folding"/>
    <property type="evidence" value="ECO:0007669"/>
    <property type="project" value="InterPro"/>
</dbReference>
<evidence type="ECO:0000256" key="1">
    <source>
        <dbReference type="ARBA" id="ARBA00004496"/>
    </source>
</evidence>
<comment type="subcellular location">
    <subcellularLocation>
        <location evidence="1 10">Cytoplasm</location>
    </subcellularLocation>
</comment>